<proteinExistence type="predicted"/>
<feature type="domain" description="Response regulatory" evidence="10">
    <location>
        <begin position="4"/>
        <end position="120"/>
    </location>
</feature>
<comment type="function">
    <text evidence="7">May play the central regulatory role in sporulation. It may be an element of the effector pathway responsible for the activation of sporulation genes in response to nutritional stress. Spo0A may act in concert with spo0H (a sigma factor) to control the expression of some genes that are critical to the sporulation process.</text>
</comment>
<dbReference type="FunFam" id="1.10.10.10:FF:000018">
    <property type="entry name" value="DNA-binding response regulator ResD"/>
    <property type="match status" value="1"/>
</dbReference>
<dbReference type="GO" id="GO:0006355">
    <property type="term" value="P:regulation of DNA-templated transcription"/>
    <property type="evidence" value="ECO:0007669"/>
    <property type="project" value="InterPro"/>
</dbReference>
<dbReference type="InterPro" id="IPR039420">
    <property type="entry name" value="WalR-like"/>
</dbReference>
<dbReference type="GO" id="GO:0032993">
    <property type="term" value="C:protein-DNA complex"/>
    <property type="evidence" value="ECO:0007669"/>
    <property type="project" value="TreeGrafter"/>
</dbReference>
<evidence type="ECO:0000259" key="10">
    <source>
        <dbReference type="PROSITE" id="PS50110"/>
    </source>
</evidence>
<dbReference type="RefSeq" id="WP_249300590.1">
    <property type="nucleotide sequence ID" value="NZ_JACRSP010000003.1"/>
</dbReference>
<dbReference type="Gene3D" id="1.10.10.10">
    <property type="entry name" value="Winged helix-like DNA-binding domain superfamily/Winged helix DNA-binding domain"/>
    <property type="match status" value="1"/>
</dbReference>
<evidence type="ECO:0000256" key="3">
    <source>
        <dbReference type="ARBA" id="ARBA00023012"/>
    </source>
</evidence>
<dbReference type="SMART" id="SM00448">
    <property type="entry name" value="REC"/>
    <property type="match status" value="1"/>
</dbReference>
<dbReference type="Gene3D" id="6.10.250.690">
    <property type="match status" value="1"/>
</dbReference>
<evidence type="ECO:0000259" key="11">
    <source>
        <dbReference type="PROSITE" id="PS51755"/>
    </source>
</evidence>
<dbReference type="SMART" id="SM00862">
    <property type="entry name" value="Trans_reg_C"/>
    <property type="match status" value="1"/>
</dbReference>
<dbReference type="GO" id="GO:0000156">
    <property type="term" value="F:phosphorelay response regulator activity"/>
    <property type="evidence" value="ECO:0007669"/>
    <property type="project" value="TreeGrafter"/>
</dbReference>
<dbReference type="GO" id="GO:0005829">
    <property type="term" value="C:cytosol"/>
    <property type="evidence" value="ECO:0007669"/>
    <property type="project" value="TreeGrafter"/>
</dbReference>
<dbReference type="Pfam" id="PF00072">
    <property type="entry name" value="Response_reg"/>
    <property type="match status" value="1"/>
</dbReference>
<keyword evidence="4" id="KW-0805">Transcription regulation</keyword>
<evidence type="ECO:0000256" key="5">
    <source>
        <dbReference type="ARBA" id="ARBA00023125"/>
    </source>
</evidence>
<evidence type="ECO:0000256" key="9">
    <source>
        <dbReference type="PROSITE-ProRule" id="PRU01091"/>
    </source>
</evidence>
<evidence type="ECO:0000313" key="12">
    <source>
        <dbReference type="EMBL" id="MBC8536738.1"/>
    </source>
</evidence>
<dbReference type="PANTHER" id="PTHR48111:SF1">
    <property type="entry name" value="TWO-COMPONENT RESPONSE REGULATOR ORR33"/>
    <property type="match status" value="1"/>
</dbReference>
<sequence>MKTRVYTLEDDENIRELIRWSLTTSGFEVEGFETGAAFLKAVEQSPCDLALIDVMLPDTSGLDVLAALRENPRLRELPVILVTARSSELDKVQGLTVGADDYITKPFGIMELTARIKALLRRTRGETRQEILHYRGYTIDTSSREVSLGERKIALTYKEFELLCYLVENRGRVLTREMILDRVWGYDFPGETRTVDMHIKTLRQKLGPDAENAIVTVRSVGYKLESE</sequence>
<dbReference type="Proteomes" id="UP000620366">
    <property type="component" value="Unassembled WGS sequence"/>
</dbReference>
<dbReference type="GO" id="GO:0000976">
    <property type="term" value="F:transcription cis-regulatory region binding"/>
    <property type="evidence" value="ECO:0007669"/>
    <property type="project" value="TreeGrafter"/>
</dbReference>
<evidence type="ECO:0000313" key="13">
    <source>
        <dbReference type="Proteomes" id="UP000620366"/>
    </source>
</evidence>
<dbReference type="Gene3D" id="3.40.50.2300">
    <property type="match status" value="1"/>
</dbReference>
<dbReference type="PROSITE" id="PS51755">
    <property type="entry name" value="OMPR_PHOB"/>
    <property type="match status" value="1"/>
</dbReference>
<protein>
    <recommendedName>
        <fullName evidence="1">Stage 0 sporulation protein A homolog</fullName>
    </recommendedName>
</protein>
<keyword evidence="5 9" id="KW-0238">DNA-binding</keyword>
<dbReference type="InterPro" id="IPR016032">
    <property type="entry name" value="Sig_transdc_resp-reg_C-effctor"/>
</dbReference>
<keyword evidence="6" id="KW-0804">Transcription</keyword>
<evidence type="ECO:0000256" key="2">
    <source>
        <dbReference type="ARBA" id="ARBA00022553"/>
    </source>
</evidence>
<dbReference type="InterPro" id="IPR001867">
    <property type="entry name" value="OmpR/PhoB-type_DNA-bd"/>
</dbReference>
<name>A0A926DDR3_9FIRM</name>
<evidence type="ECO:0000256" key="7">
    <source>
        <dbReference type="ARBA" id="ARBA00024867"/>
    </source>
</evidence>
<dbReference type="CDD" id="cd00383">
    <property type="entry name" value="trans_reg_C"/>
    <property type="match status" value="1"/>
</dbReference>
<keyword evidence="2 8" id="KW-0597">Phosphoprotein</keyword>
<organism evidence="12 13">
    <name type="scientific">Feifania hominis</name>
    <dbReference type="NCBI Taxonomy" id="2763660"/>
    <lineage>
        <taxon>Bacteria</taxon>
        <taxon>Bacillati</taxon>
        <taxon>Bacillota</taxon>
        <taxon>Clostridia</taxon>
        <taxon>Eubacteriales</taxon>
        <taxon>Feifaniaceae</taxon>
        <taxon>Feifania</taxon>
    </lineage>
</organism>
<dbReference type="PANTHER" id="PTHR48111">
    <property type="entry name" value="REGULATOR OF RPOS"/>
    <property type="match status" value="1"/>
</dbReference>
<dbReference type="SUPFAM" id="SSF46894">
    <property type="entry name" value="C-terminal effector domain of the bipartite response regulators"/>
    <property type="match status" value="1"/>
</dbReference>
<dbReference type="InterPro" id="IPR001789">
    <property type="entry name" value="Sig_transdc_resp-reg_receiver"/>
</dbReference>
<comment type="caution">
    <text evidence="12">The sequence shown here is derived from an EMBL/GenBank/DDBJ whole genome shotgun (WGS) entry which is preliminary data.</text>
</comment>
<evidence type="ECO:0000256" key="4">
    <source>
        <dbReference type="ARBA" id="ARBA00023015"/>
    </source>
</evidence>
<keyword evidence="3" id="KW-0902">Two-component regulatory system</keyword>
<evidence type="ECO:0000256" key="1">
    <source>
        <dbReference type="ARBA" id="ARBA00018672"/>
    </source>
</evidence>
<dbReference type="PROSITE" id="PS50110">
    <property type="entry name" value="RESPONSE_REGULATORY"/>
    <property type="match status" value="1"/>
</dbReference>
<accession>A0A926DDR3</accession>
<dbReference type="InterPro" id="IPR011006">
    <property type="entry name" value="CheY-like_superfamily"/>
</dbReference>
<dbReference type="SUPFAM" id="SSF52172">
    <property type="entry name" value="CheY-like"/>
    <property type="match status" value="1"/>
</dbReference>
<gene>
    <name evidence="12" type="ORF">H8695_08575</name>
</gene>
<dbReference type="AlphaFoldDB" id="A0A926DDR3"/>
<dbReference type="EMBL" id="JACRSP010000003">
    <property type="protein sequence ID" value="MBC8536738.1"/>
    <property type="molecule type" value="Genomic_DNA"/>
</dbReference>
<keyword evidence="13" id="KW-1185">Reference proteome</keyword>
<feature type="DNA-binding region" description="OmpR/PhoB-type" evidence="9">
    <location>
        <begin position="129"/>
        <end position="226"/>
    </location>
</feature>
<reference evidence="12" key="1">
    <citation type="submission" date="2020-08" db="EMBL/GenBank/DDBJ databases">
        <title>Genome public.</title>
        <authorList>
            <person name="Liu C."/>
            <person name="Sun Q."/>
        </authorList>
    </citation>
    <scope>NUCLEOTIDE SEQUENCE</scope>
    <source>
        <strain evidence="12">BX7</strain>
    </source>
</reference>
<feature type="modified residue" description="4-aspartylphosphate" evidence="8">
    <location>
        <position position="53"/>
    </location>
</feature>
<dbReference type="Pfam" id="PF00486">
    <property type="entry name" value="Trans_reg_C"/>
    <property type="match status" value="1"/>
</dbReference>
<feature type="domain" description="OmpR/PhoB-type" evidence="11">
    <location>
        <begin position="129"/>
        <end position="226"/>
    </location>
</feature>
<dbReference type="InterPro" id="IPR036388">
    <property type="entry name" value="WH-like_DNA-bd_sf"/>
</dbReference>
<evidence type="ECO:0000256" key="8">
    <source>
        <dbReference type="PROSITE-ProRule" id="PRU00169"/>
    </source>
</evidence>
<evidence type="ECO:0000256" key="6">
    <source>
        <dbReference type="ARBA" id="ARBA00023163"/>
    </source>
</evidence>